<dbReference type="PANTHER" id="PTHR35535:SF1">
    <property type="entry name" value="HEAT SHOCK PROTEIN HSLJ"/>
    <property type="match status" value="1"/>
</dbReference>
<dbReference type="Pfam" id="PF03724">
    <property type="entry name" value="META"/>
    <property type="match status" value="1"/>
</dbReference>
<proteinExistence type="predicted"/>
<feature type="signal peptide" evidence="1">
    <location>
        <begin position="1"/>
        <end position="23"/>
    </location>
</feature>
<feature type="domain" description="DUF306" evidence="2">
    <location>
        <begin position="42"/>
        <end position="141"/>
    </location>
</feature>
<organism evidence="3 4">
    <name type="scientific">Suttonella ornithocola</name>
    <dbReference type="NCBI Taxonomy" id="279832"/>
    <lineage>
        <taxon>Bacteria</taxon>
        <taxon>Pseudomonadati</taxon>
        <taxon>Pseudomonadota</taxon>
        <taxon>Gammaproteobacteria</taxon>
        <taxon>Cardiobacteriales</taxon>
        <taxon>Cardiobacteriaceae</taxon>
        <taxon>Suttonella</taxon>
    </lineage>
</organism>
<dbReference type="InterPro" id="IPR038670">
    <property type="entry name" value="HslJ-like_sf"/>
</dbReference>
<accession>A0A380MPT4</accession>
<dbReference type="PROSITE" id="PS51257">
    <property type="entry name" value="PROKAR_LIPOPROTEIN"/>
    <property type="match status" value="1"/>
</dbReference>
<evidence type="ECO:0000313" key="3">
    <source>
        <dbReference type="EMBL" id="SUO94332.1"/>
    </source>
</evidence>
<name>A0A380MPT4_9GAMM</name>
<feature type="chain" id="PRO_5016870888" evidence="1">
    <location>
        <begin position="24"/>
        <end position="152"/>
    </location>
</feature>
<reference evidence="3 4" key="1">
    <citation type="submission" date="2018-06" db="EMBL/GenBank/DDBJ databases">
        <authorList>
            <consortium name="Pathogen Informatics"/>
            <person name="Doyle S."/>
        </authorList>
    </citation>
    <scope>NUCLEOTIDE SEQUENCE [LARGE SCALE GENOMIC DNA]</scope>
    <source>
        <strain evidence="3 4">NCTC13337</strain>
    </source>
</reference>
<dbReference type="EMBL" id="UHIC01000001">
    <property type="protein sequence ID" value="SUO94332.1"/>
    <property type="molecule type" value="Genomic_DNA"/>
</dbReference>
<gene>
    <name evidence="3" type="ORF">NCTC13337_00675</name>
</gene>
<dbReference type="Gene3D" id="2.40.128.270">
    <property type="match status" value="1"/>
</dbReference>
<dbReference type="PANTHER" id="PTHR35535">
    <property type="entry name" value="HEAT SHOCK PROTEIN HSLJ"/>
    <property type="match status" value="1"/>
</dbReference>
<dbReference type="RefSeq" id="WP_072575960.1">
    <property type="nucleotide sequence ID" value="NZ_LWHB01000039.1"/>
</dbReference>
<protein>
    <submittedName>
        <fullName evidence="3">META domain</fullName>
    </submittedName>
</protein>
<dbReference type="AlphaFoldDB" id="A0A380MPT4"/>
<dbReference type="Proteomes" id="UP000254601">
    <property type="component" value="Unassembled WGS sequence"/>
</dbReference>
<dbReference type="OrthoDB" id="7068822at2"/>
<dbReference type="InterPro" id="IPR005184">
    <property type="entry name" value="DUF306_Meta_HslJ"/>
</dbReference>
<dbReference type="InterPro" id="IPR053147">
    <property type="entry name" value="Hsp_HslJ-like"/>
</dbReference>
<evidence type="ECO:0000256" key="1">
    <source>
        <dbReference type="SAM" id="SignalP"/>
    </source>
</evidence>
<keyword evidence="1" id="KW-0732">Signal</keyword>
<evidence type="ECO:0000313" key="4">
    <source>
        <dbReference type="Proteomes" id="UP000254601"/>
    </source>
</evidence>
<sequence>MNIKAVFLSIFGMAVLSLTGCQSSNLSALSLVPNDSQTVSDAMNNGYWQLTQAEIDGKTLIISAPITLSVHNGEFSGQSGINRYRTEAKLQNGSLEVDNNIQTTRMAGPVNEMRLESDYLSALRRVNHYQRNGETLSLSGDGVSLQYRATQP</sequence>
<keyword evidence="4" id="KW-1185">Reference proteome</keyword>
<evidence type="ECO:0000259" key="2">
    <source>
        <dbReference type="Pfam" id="PF03724"/>
    </source>
</evidence>